<evidence type="ECO:0000313" key="1">
    <source>
        <dbReference type="EMBL" id="MDJ1505427.1"/>
    </source>
</evidence>
<dbReference type="Proteomes" id="UP001232063">
    <property type="component" value="Unassembled WGS sequence"/>
</dbReference>
<accession>A0AAE3UJ53</accession>
<dbReference type="EMBL" id="JASJOU010000016">
    <property type="protein sequence ID" value="MDJ1505427.1"/>
    <property type="molecule type" value="Genomic_DNA"/>
</dbReference>
<proteinExistence type="predicted"/>
<name>A0AAE3UJ53_9BACT</name>
<organism evidence="1 2">
    <name type="scientific">Xanthocytophaga agilis</name>
    <dbReference type="NCBI Taxonomy" id="3048010"/>
    <lineage>
        <taxon>Bacteria</taxon>
        <taxon>Pseudomonadati</taxon>
        <taxon>Bacteroidota</taxon>
        <taxon>Cytophagia</taxon>
        <taxon>Cytophagales</taxon>
        <taxon>Rhodocytophagaceae</taxon>
        <taxon>Xanthocytophaga</taxon>
    </lineage>
</organism>
<dbReference type="RefSeq" id="WP_314517460.1">
    <property type="nucleotide sequence ID" value="NZ_JASJOU010000016.1"/>
</dbReference>
<evidence type="ECO:0000313" key="2">
    <source>
        <dbReference type="Proteomes" id="UP001232063"/>
    </source>
</evidence>
<dbReference type="AlphaFoldDB" id="A0AAE3UJ53"/>
<gene>
    <name evidence="1" type="ORF">QNI22_32525</name>
</gene>
<comment type="caution">
    <text evidence="1">The sequence shown here is derived from an EMBL/GenBank/DDBJ whole genome shotgun (WGS) entry which is preliminary data.</text>
</comment>
<sequence length="215" mass="25533">MKITGHFINEIVTTLYHFYPRNISPWSINYETSLEILNQTLTYKKYEGEKPIWEDFLKSLQEILPHTSIQDFSFRTSTCSCFKAVIIFWDISGKNYTLVLHRSCLMPYHAYYINEKDPLPKNDAESLPMTEQMLEQLYLNPPPPPKRYWNEAPAIVVSMVDQVLEAYYNFDRLARTQLFPTELLHYRVLQVATQQREMHEATMFDLLFTDIWEDA</sequence>
<protein>
    <submittedName>
        <fullName evidence="1">Uncharacterized protein</fullName>
    </submittedName>
</protein>
<keyword evidence="2" id="KW-1185">Reference proteome</keyword>
<reference evidence="1" key="1">
    <citation type="submission" date="2023-05" db="EMBL/GenBank/DDBJ databases">
        <authorList>
            <person name="Zhang X."/>
        </authorList>
    </citation>
    <scope>NUCLEOTIDE SEQUENCE</scope>
    <source>
        <strain evidence="1">BD1B2-1</strain>
    </source>
</reference>